<dbReference type="SUPFAM" id="SSF52540">
    <property type="entry name" value="P-loop containing nucleoside triphosphate hydrolases"/>
    <property type="match status" value="1"/>
</dbReference>
<evidence type="ECO:0000259" key="1">
    <source>
        <dbReference type="SMART" id="SM00382"/>
    </source>
</evidence>
<dbReference type="AlphaFoldDB" id="A0A7W9ARL1"/>
<comment type="caution">
    <text evidence="2">The sequence shown here is derived from an EMBL/GenBank/DDBJ whole genome shotgun (WGS) entry which is preliminary data.</text>
</comment>
<dbReference type="Gene3D" id="3.40.50.300">
    <property type="entry name" value="P-loop containing nucleotide triphosphate hydrolases"/>
    <property type="match status" value="1"/>
</dbReference>
<dbReference type="CDD" id="cd00009">
    <property type="entry name" value="AAA"/>
    <property type="match status" value="1"/>
</dbReference>
<dbReference type="SMART" id="SM00382">
    <property type="entry name" value="AAA"/>
    <property type="match status" value="1"/>
</dbReference>
<gene>
    <name evidence="2" type="ORF">FHR19_002668</name>
</gene>
<keyword evidence="2" id="KW-0547">Nucleotide-binding</keyword>
<protein>
    <submittedName>
        <fullName evidence="2">Energy-coupling factor transporter ATP-binding protein EcfA2</fullName>
    </submittedName>
</protein>
<sequence>MLREWFGYLRDWLTRRPPVLALPDPLRSASQAARAPAPRAASAPIAPERAVRMAERTRTLAIRLFGAHQPVDNPRDLFGRQRELDSLIGAVIDSHMHAVIYGPRGSGKTSLVRVFGDLADAQGLSVIYLSCAGGGDFGELMLPYLDEIGPAAFGMRADDFAQAVTLIRTAPTPRSVATMLARVEREDVILILDEFDRLEDKATKGQIALLIKLLSDMRSRVRLIFVGISGDVGDLIDVHASVRRHILAVGLMPIADEDVERFIQTTSQAIGLQFDDEALALLRWLVCGSPYHMRLLSLHSCLCAIERDHRFATTEIVLAGGARAREIWRETNQRDEALFASLVREGRFPLAAIEAFAQTAAMRLEFTPDDLIRALTAIGADPAIASQMIEALSPALGRLDEGTARLAFDDVLAPQFLLTFCAAERWANQTGQSRIIKGVRQ</sequence>
<dbReference type="RefSeq" id="WP_184029202.1">
    <property type="nucleotide sequence ID" value="NZ_JACIJJ010000004.1"/>
</dbReference>
<dbReference type="GO" id="GO:0005524">
    <property type="term" value="F:ATP binding"/>
    <property type="evidence" value="ECO:0007669"/>
    <property type="project" value="UniProtKB-KW"/>
</dbReference>
<reference evidence="2 3" key="1">
    <citation type="submission" date="2020-08" db="EMBL/GenBank/DDBJ databases">
        <title>Genomic Encyclopedia of Type Strains, Phase IV (KMG-IV): sequencing the most valuable type-strain genomes for metagenomic binning, comparative biology and taxonomic classification.</title>
        <authorList>
            <person name="Goeker M."/>
        </authorList>
    </citation>
    <scope>NUCLEOTIDE SEQUENCE [LARGE SCALE GENOMIC DNA]</scope>
    <source>
        <strain evidence="2 3">DSM 27244</strain>
    </source>
</reference>
<organism evidence="2 3">
    <name type="scientific">Sphingomonas yantingensis</name>
    <dbReference type="NCBI Taxonomy" id="1241761"/>
    <lineage>
        <taxon>Bacteria</taxon>
        <taxon>Pseudomonadati</taxon>
        <taxon>Pseudomonadota</taxon>
        <taxon>Alphaproteobacteria</taxon>
        <taxon>Sphingomonadales</taxon>
        <taxon>Sphingomonadaceae</taxon>
        <taxon>Sphingomonas</taxon>
    </lineage>
</organism>
<keyword evidence="2" id="KW-0067">ATP-binding</keyword>
<evidence type="ECO:0000313" key="3">
    <source>
        <dbReference type="Proteomes" id="UP000557739"/>
    </source>
</evidence>
<dbReference type="InterPro" id="IPR003593">
    <property type="entry name" value="AAA+_ATPase"/>
</dbReference>
<dbReference type="PANTHER" id="PTHR34301">
    <property type="entry name" value="DNA-BINDING PROTEIN-RELATED"/>
    <property type="match status" value="1"/>
</dbReference>
<dbReference type="EMBL" id="JACIJJ010000004">
    <property type="protein sequence ID" value="MBB5699302.1"/>
    <property type="molecule type" value="Genomic_DNA"/>
</dbReference>
<dbReference type="Proteomes" id="UP000557739">
    <property type="component" value="Unassembled WGS sequence"/>
</dbReference>
<accession>A0A7W9ARL1</accession>
<dbReference type="GO" id="GO:0016887">
    <property type="term" value="F:ATP hydrolysis activity"/>
    <property type="evidence" value="ECO:0007669"/>
    <property type="project" value="InterPro"/>
</dbReference>
<dbReference type="InterPro" id="IPR027417">
    <property type="entry name" value="P-loop_NTPase"/>
</dbReference>
<keyword evidence="3" id="KW-1185">Reference proteome</keyword>
<proteinExistence type="predicted"/>
<name>A0A7W9ARL1_9SPHN</name>
<dbReference type="Pfam" id="PF13401">
    <property type="entry name" value="AAA_22"/>
    <property type="match status" value="1"/>
</dbReference>
<feature type="domain" description="AAA+ ATPase" evidence="1">
    <location>
        <begin position="94"/>
        <end position="253"/>
    </location>
</feature>
<dbReference type="PANTHER" id="PTHR34301:SF8">
    <property type="entry name" value="ATPASE DOMAIN-CONTAINING PROTEIN"/>
    <property type="match status" value="1"/>
</dbReference>
<evidence type="ECO:0000313" key="2">
    <source>
        <dbReference type="EMBL" id="MBB5699302.1"/>
    </source>
</evidence>
<dbReference type="InterPro" id="IPR049945">
    <property type="entry name" value="AAA_22"/>
</dbReference>